<dbReference type="SUPFAM" id="SSF69118">
    <property type="entry name" value="AhpD-like"/>
    <property type="match status" value="1"/>
</dbReference>
<protein>
    <submittedName>
        <fullName evidence="2">Carboxymuconolactone decarboxylase family protein</fullName>
    </submittedName>
</protein>
<feature type="domain" description="Carboxymuconolactone decarboxylase-like" evidence="1">
    <location>
        <begin position="41"/>
        <end position="108"/>
    </location>
</feature>
<proteinExistence type="predicted"/>
<evidence type="ECO:0000313" key="2">
    <source>
        <dbReference type="EMBL" id="MDY0743697.1"/>
    </source>
</evidence>
<dbReference type="InterPro" id="IPR029032">
    <property type="entry name" value="AhpD-like"/>
</dbReference>
<organism evidence="2 3">
    <name type="scientific">Roseateles agri</name>
    <dbReference type="NCBI Taxonomy" id="3098619"/>
    <lineage>
        <taxon>Bacteria</taxon>
        <taxon>Pseudomonadati</taxon>
        <taxon>Pseudomonadota</taxon>
        <taxon>Betaproteobacteria</taxon>
        <taxon>Burkholderiales</taxon>
        <taxon>Sphaerotilaceae</taxon>
        <taxon>Roseateles</taxon>
    </lineage>
</organism>
<name>A0ABU5DEV8_9BURK</name>
<dbReference type="Gene3D" id="1.20.1290.10">
    <property type="entry name" value="AhpD-like"/>
    <property type="match status" value="1"/>
</dbReference>
<dbReference type="Proteomes" id="UP001285263">
    <property type="component" value="Unassembled WGS sequence"/>
</dbReference>
<dbReference type="PANTHER" id="PTHR33570:SF10">
    <property type="entry name" value="GAMMA-CARBOXYMUCONOLACTONE DECARBOXYLASE"/>
    <property type="match status" value="1"/>
</dbReference>
<dbReference type="InterPro" id="IPR052512">
    <property type="entry name" value="4CMD/NDH-1_regulator"/>
</dbReference>
<dbReference type="EMBL" id="JAXCLA010000002">
    <property type="protein sequence ID" value="MDY0743697.1"/>
    <property type="molecule type" value="Genomic_DNA"/>
</dbReference>
<sequence length="257" mass="26682">MSNTSGADSGVARRDVLGMALVAIVPCTAAAAPLTPDSTGNTMTDTKLSPRQLAIGPIAASMAAGHMPALATALNKGLDADLSVAEAKEVLVQLYAYTGFPRALNALGELMKVLDERRARGLKDAPGREAGAVPVGESLLETGTANQTRLAGAPVKGPLFEFAPAIDQFLKTHLFGDIFARDNLDWPCRELATVAALSALQGVESQLLSHIRISLNVGLTVGQLRQLADTLSAAGEAESSQRLNSALDQQARASAKS</sequence>
<evidence type="ECO:0000259" key="1">
    <source>
        <dbReference type="Pfam" id="PF02627"/>
    </source>
</evidence>
<dbReference type="PANTHER" id="PTHR33570">
    <property type="entry name" value="4-CARBOXYMUCONOLACTONE DECARBOXYLASE FAMILY PROTEIN"/>
    <property type="match status" value="1"/>
</dbReference>
<accession>A0ABU5DEV8</accession>
<dbReference type="InterPro" id="IPR003779">
    <property type="entry name" value="CMD-like"/>
</dbReference>
<feature type="domain" description="Carboxymuconolactone decarboxylase-like" evidence="1">
    <location>
        <begin position="164"/>
        <end position="235"/>
    </location>
</feature>
<keyword evidence="3" id="KW-1185">Reference proteome</keyword>
<comment type="caution">
    <text evidence="2">The sequence shown here is derived from an EMBL/GenBank/DDBJ whole genome shotgun (WGS) entry which is preliminary data.</text>
</comment>
<dbReference type="Pfam" id="PF02627">
    <property type="entry name" value="CMD"/>
    <property type="match status" value="2"/>
</dbReference>
<evidence type="ECO:0000313" key="3">
    <source>
        <dbReference type="Proteomes" id="UP001285263"/>
    </source>
</evidence>
<reference evidence="2 3" key="1">
    <citation type="submission" date="2023-11" db="EMBL/GenBank/DDBJ databases">
        <title>Paucibacter sp. nov., isolated from fresh soil in Korea.</title>
        <authorList>
            <person name="Le N.T.T."/>
        </authorList>
    </citation>
    <scope>NUCLEOTIDE SEQUENCE [LARGE SCALE GENOMIC DNA]</scope>
    <source>
        <strain evidence="2 3">R3-3</strain>
    </source>
</reference>
<gene>
    <name evidence="2" type="ORF">SNE35_04235</name>
</gene>
<dbReference type="RefSeq" id="WP_320421618.1">
    <property type="nucleotide sequence ID" value="NZ_JAXCLA010000002.1"/>
</dbReference>